<evidence type="ECO:0000256" key="2">
    <source>
        <dbReference type="ARBA" id="ARBA00023172"/>
    </source>
</evidence>
<dbReference type="Proteomes" id="UP000643701">
    <property type="component" value="Unassembled WGS sequence"/>
</dbReference>
<dbReference type="SUPFAM" id="SSF50249">
    <property type="entry name" value="Nucleic acid-binding proteins"/>
    <property type="match status" value="1"/>
</dbReference>
<comment type="function">
    <text evidence="4">Involved in DNA repair and RecF pathway recombination.</text>
</comment>
<dbReference type="AlphaFoldDB" id="A0A967AD59"/>
<dbReference type="Gene3D" id="2.40.50.140">
    <property type="entry name" value="Nucleic acid-binding proteins"/>
    <property type="match status" value="1"/>
</dbReference>
<evidence type="ECO:0000256" key="3">
    <source>
        <dbReference type="ARBA" id="ARBA00023204"/>
    </source>
</evidence>
<organism evidence="6 7">
    <name type="scientific">Psychroflexus maritimus</name>
    <dbReference type="NCBI Taxonomy" id="2714865"/>
    <lineage>
        <taxon>Bacteria</taxon>
        <taxon>Pseudomonadati</taxon>
        <taxon>Bacteroidota</taxon>
        <taxon>Flavobacteriia</taxon>
        <taxon>Flavobacteriales</taxon>
        <taxon>Flavobacteriaceae</taxon>
        <taxon>Psychroflexus</taxon>
    </lineage>
</organism>
<dbReference type="InterPro" id="IPR012340">
    <property type="entry name" value="NA-bd_OB-fold"/>
</dbReference>
<keyword evidence="3 4" id="KW-0234">DNA repair</keyword>
<evidence type="ECO:0000256" key="1">
    <source>
        <dbReference type="ARBA" id="ARBA00022763"/>
    </source>
</evidence>
<dbReference type="SUPFAM" id="SSF57863">
    <property type="entry name" value="ArfGap/RecO-like zinc finger"/>
    <property type="match status" value="1"/>
</dbReference>
<reference evidence="6" key="1">
    <citation type="submission" date="2020-03" db="EMBL/GenBank/DDBJ databases">
        <title>Psychroflexus Maritimus sp. nov., isolate from marine sediment.</title>
        <authorList>
            <person name="Zhong Y.-L."/>
        </authorList>
    </citation>
    <scope>NUCLEOTIDE SEQUENCE</scope>
    <source>
        <strain evidence="6">C1</strain>
    </source>
</reference>
<dbReference type="Pfam" id="PF11967">
    <property type="entry name" value="RecO_N"/>
    <property type="match status" value="1"/>
</dbReference>
<evidence type="ECO:0000313" key="6">
    <source>
        <dbReference type="EMBL" id="NGZ89423.1"/>
    </source>
</evidence>
<gene>
    <name evidence="4 6" type="primary">recO</name>
    <name evidence="6" type="ORF">G7034_04060</name>
</gene>
<dbReference type="NCBIfam" id="TIGR00613">
    <property type="entry name" value="reco"/>
    <property type="match status" value="1"/>
</dbReference>
<keyword evidence="2 4" id="KW-0233">DNA recombination</keyword>
<dbReference type="InterPro" id="IPR003717">
    <property type="entry name" value="RecO"/>
</dbReference>
<evidence type="ECO:0000259" key="5">
    <source>
        <dbReference type="Pfam" id="PF11967"/>
    </source>
</evidence>
<sequence>MQTTSQAIVLSKINFGEADLIVKTYTKEFGICSFLLKGIRKSKSKKFRPSYFQVLTILDLNFNYRENRNLQFITEAKPTEVLNQLYMDFGKTSMLYFIAEILSQAIIEESKDEGLFSFLKDQILQLEKEENYQNFHLNFMLQLSKFLGFYPDFSLDEFPYFNLVEGEFQLKPTSNYCFSGDNVSLLKSLHQESYTQIRLNKEKRNAFIDFLILYYEVHLQGFKKPKSLEVLRGLF</sequence>
<comment type="similarity">
    <text evidence="4">Belongs to the RecO family.</text>
</comment>
<dbReference type="GO" id="GO:0006302">
    <property type="term" value="P:double-strand break repair"/>
    <property type="evidence" value="ECO:0007669"/>
    <property type="project" value="TreeGrafter"/>
</dbReference>
<dbReference type="PANTHER" id="PTHR33991:SF1">
    <property type="entry name" value="DNA REPAIR PROTEIN RECO"/>
    <property type="match status" value="1"/>
</dbReference>
<comment type="caution">
    <text evidence="6">The sequence shown here is derived from an EMBL/GenBank/DDBJ whole genome shotgun (WGS) entry which is preliminary data.</text>
</comment>
<dbReference type="RefSeq" id="WP_166399690.1">
    <property type="nucleotide sequence ID" value="NZ_JAANAS010000037.1"/>
</dbReference>
<dbReference type="PANTHER" id="PTHR33991">
    <property type="entry name" value="DNA REPAIR PROTEIN RECO"/>
    <property type="match status" value="1"/>
</dbReference>
<dbReference type="Pfam" id="PF02565">
    <property type="entry name" value="RecO_C"/>
    <property type="match status" value="1"/>
</dbReference>
<name>A0A967AD59_9FLAO</name>
<keyword evidence="1 4" id="KW-0227">DNA damage</keyword>
<keyword evidence="7" id="KW-1185">Reference proteome</keyword>
<protein>
    <recommendedName>
        <fullName evidence="4">DNA repair protein RecO</fullName>
    </recommendedName>
    <alternativeName>
        <fullName evidence="4">Recombination protein O</fullName>
    </alternativeName>
</protein>
<feature type="domain" description="DNA replication/recombination mediator RecO N-terminal" evidence="5">
    <location>
        <begin position="1"/>
        <end position="80"/>
    </location>
</feature>
<proteinExistence type="inferred from homology"/>
<accession>A0A967AD59</accession>
<dbReference type="EMBL" id="JAANAS010000037">
    <property type="protein sequence ID" value="NGZ89423.1"/>
    <property type="molecule type" value="Genomic_DNA"/>
</dbReference>
<dbReference type="HAMAP" id="MF_00201">
    <property type="entry name" value="RecO"/>
    <property type="match status" value="1"/>
</dbReference>
<dbReference type="GO" id="GO:0043590">
    <property type="term" value="C:bacterial nucleoid"/>
    <property type="evidence" value="ECO:0007669"/>
    <property type="project" value="TreeGrafter"/>
</dbReference>
<evidence type="ECO:0000313" key="7">
    <source>
        <dbReference type="Proteomes" id="UP000643701"/>
    </source>
</evidence>
<dbReference type="GO" id="GO:0006310">
    <property type="term" value="P:DNA recombination"/>
    <property type="evidence" value="ECO:0007669"/>
    <property type="project" value="UniProtKB-UniRule"/>
</dbReference>
<evidence type="ECO:0000256" key="4">
    <source>
        <dbReference type="HAMAP-Rule" id="MF_00201"/>
    </source>
</evidence>
<dbReference type="InterPro" id="IPR037278">
    <property type="entry name" value="ARFGAP/RecO"/>
</dbReference>
<dbReference type="InterPro" id="IPR022572">
    <property type="entry name" value="DNA_rep/recomb_RecO_N"/>
</dbReference>